<organism evidence="1 2">
    <name type="scientific">Meloidogyne hapla</name>
    <name type="common">Root-knot nematode worm</name>
    <dbReference type="NCBI Taxonomy" id="6305"/>
    <lineage>
        <taxon>Eukaryota</taxon>
        <taxon>Metazoa</taxon>
        <taxon>Ecdysozoa</taxon>
        <taxon>Nematoda</taxon>
        <taxon>Chromadorea</taxon>
        <taxon>Rhabditida</taxon>
        <taxon>Tylenchina</taxon>
        <taxon>Tylenchomorpha</taxon>
        <taxon>Tylenchoidea</taxon>
        <taxon>Meloidogynidae</taxon>
        <taxon>Meloidogyninae</taxon>
        <taxon>Meloidogyne</taxon>
    </lineage>
</organism>
<name>A0A1I8BBL6_MELHA</name>
<dbReference type="WBParaSite" id="MhA1_Contig1849.frz3.gene3">
    <property type="protein sequence ID" value="MhA1_Contig1849.frz3.gene3"/>
    <property type="gene ID" value="MhA1_Contig1849.frz3.gene3"/>
</dbReference>
<protein>
    <submittedName>
        <fullName evidence="2">Movement protein</fullName>
    </submittedName>
</protein>
<proteinExistence type="predicted"/>
<sequence length="154" mass="17512">MAKSQEMEFPLFDVSLEELKTLMEYSGNEAREKIDNYYGGTEGLCKRLQTDPINDDYYDYDDEEEDELYLAEIIVVAINIVFVIKARIEYNVERKFRGDKIPADGVLIGSCELKVDGASHNGSYDNTKKSVESDPTVFAGTNGRFFGTNFRENC</sequence>
<dbReference type="AlphaFoldDB" id="A0A1I8BBL6"/>
<accession>A0A1I8BBL6</accession>
<evidence type="ECO:0000313" key="1">
    <source>
        <dbReference type="Proteomes" id="UP000095281"/>
    </source>
</evidence>
<evidence type="ECO:0000313" key="2">
    <source>
        <dbReference type="WBParaSite" id="MhA1_Contig1849.frz3.gene3"/>
    </source>
</evidence>
<dbReference type="Proteomes" id="UP000095281">
    <property type="component" value="Unplaced"/>
</dbReference>
<keyword evidence="1" id="KW-1185">Reference proteome</keyword>
<reference evidence="2" key="1">
    <citation type="submission" date="2016-11" db="UniProtKB">
        <authorList>
            <consortium name="WormBaseParasite"/>
        </authorList>
    </citation>
    <scope>IDENTIFICATION</scope>
</reference>